<reference evidence="1" key="1">
    <citation type="journal article" date="2021" name="Proc. Natl. Acad. Sci. U.S.A.">
        <title>A Catalog of Tens of Thousands of Viruses from Human Metagenomes Reveals Hidden Associations with Chronic Diseases.</title>
        <authorList>
            <person name="Tisza M.J."/>
            <person name="Buck C.B."/>
        </authorList>
    </citation>
    <scope>NUCLEOTIDE SEQUENCE</scope>
    <source>
        <strain evidence="1">CtGns7</strain>
    </source>
</reference>
<organism evidence="1">
    <name type="scientific">Phage sp. ctGns7</name>
    <dbReference type="NCBI Taxonomy" id="2828003"/>
    <lineage>
        <taxon>Viruses</taxon>
    </lineage>
</organism>
<dbReference type="EMBL" id="BK032555">
    <property type="protein sequence ID" value="DAF47404.1"/>
    <property type="molecule type" value="Genomic_DNA"/>
</dbReference>
<name>A0A8S5S8P3_9VIRU</name>
<sequence length="61" mass="7008">MKHKFDSYSITDIVGVLDKNENNELCIFVELKDNIKEVPIIDLLDTMVGNTVQIKTILEKE</sequence>
<evidence type="ECO:0000313" key="1">
    <source>
        <dbReference type="EMBL" id="DAF47404.1"/>
    </source>
</evidence>
<proteinExistence type="predicted"/>
<protein>
    <submittedName>
        <fullName evidence="1">Uncharacterized protein</fullName>
    </submittedName>
</protein>
<accession>A0A8S5S8P3</accession>